<keyword evidence="2" id="KW-0067">ATP-binding</keyword>
<comment type="caution">
    <text evidence="5">The sequence shown here is derived from an EMBL/GenBank/DDBJ whole genome shotgun (WGS) entry which is preliminary data.</text>
</comment>
<dbReference type="InterPro" id="IPR027417">
    <property type="entry name" value="P-loop_NTPase"/>
</dbReference>
<evidence type="ECO:0000256" key="2">
    <source>
        <dbReference type="ARBA" id="ARBA00022840"/>
    </source>
</evidence>
<sequence>MFTTKHDHEHDEYDNFDNDLPELPPAVTLENLEQFKAQTQNSQTNNSSGNNKNKSNNISYSHTGDKHAALFIENLVASRPQILPPAVSATPPPAISDTPLADTNLADSSEVPKPKRIKKEVAKLDSARLLAPSGLPILAKMSKIIKLKGKKHEFEDLQSIVFQYQKWGHQVFNKLVFSSFVESAEKICRERRVKIWRDELIKEDYRRAKGYYDNNEQNKSNSLENDDFDVTMVDVHDSETAKSSNIPLTHALFAIDELNRDEEDEMTRMAERVEGEMRNGNVGGSNIQKTATKYALSVEDQDDWADFDSQIDQQLLGYVRTAEANAFETQKKERDYESYDEEENFDDDELEYIRLLDGTENNINGGASITEIRKKEVATGNKVETAVSMKYKEPADQTYEENFEDDWDDDEAEKIDAAKPIDVGHAGGGGAVEAAVSVVDIVTDAEDKRIADEEVALIPSHAEIPGTGTTTWYAAVVHLLTCVPTLTMLAVAVALPRLASTSPGLGFVARLDGGYQLAPSLEALTPSTSITAPTSAGLSFTLTVSPSVARTSARPSNASAISPSAIANAISNAKATANSSILLQNTVRLVQASPAQAAVLFPVPPSFIFGEDGDGIASVTFAFGFVEVCADFYSTPTNISEAVVAADSLAVESMWALEITAIILHFLSLCIMWYGVSIIASAAIRAYWIPLPSFSENKGVLKRVGSLRWLLGRRSFSATTGDSVRADGHVDGDEERAQLGFNARRAAFEAYGAKWLLCSFVFQVLSGEGITYLGTEWAHNPIVRRDVPESRLLKTLGAERHQERCSRLLEIMDVNVDWHMHEVSDGQRRRVQIVLGLMEPWDILLLDEVTVDLDVLVRKDLVDFLKEEATLRNATIIYATHI</sequence>
<protein>
    <submittedName>
        <fullName evidence="5">CCR4-NOT regulatory complex component</fullName>
    </submittedName>
</protein>
<dbReference type="Gene3D" id="3.40.50.300">
    <property type="entry name" value="P-loop containing nucleotide triphosphate hydrolases"/>
    <property type="match status" value="1"/>
</dbReference>
<dbReference type="GO" id="GO:0006974">
    <property type="term" value="P:DNA damage response"/>
    <property type="evidence" value="ECO:0007669"/>
    <property type="project" value="InterPro"/>
</dbReference>
<keyword evidence="1" id="KW-0547">Nucleotide-binding</keyword>
<name>A0AAD5T1C0_9FUNG</name>
<dbReference type="GO" id="GO:0005524">
    <property type="term" value="F:ATP binding"/>
    <property type="evidence" value="ECO:0007669"/>
    <property type="project" value="UniProtKB-KW"/>
</dbReference>
<dbReference type="EMBL" id="JADGJH010001058">
    <property type="protein sequence ID" value="KAJ3119466.1"/>
    <property type="molecule type" value="Genomic_DNA"/>
</dbReference>
<keyword evidence="6" id="KW-1185">Reference proteome</keyword>
<dbReference type="AlphaFoldDB" id="A0AAD5T1C0"/>
<accession>A0AAD5T1C0</accession>
<dbReference type="InterPro" id="IPR012923">
    <property type="entry name" value="Csm3"/>
</dbReference>
<feature type="compositionally biased region" description="Basic and acidic residues" evidence="3">
    <location>
        <begin position="1"/>
        <end position="13"/>
    </location>
</feature>
<dbReference type="GO" id="GO:0031297">
    <property type="term" value="P:replication fork processing"/>
    <property type="evidence" value="ECO:0007669"/>
    <property type="project" value="InterPro"/>
</dbReference>
<dbReference type="Pfam" id="PF07962">
    <property type="entry name" value="Swi3"/>
    <property type="match status" value="1"/>
</dbReference>
<dbReference type="GO" id="GO:0005634">
    <property type="term" value="C:nucleus"/>
    <property type="evidence" value="ECO:0007669"/>
    <property type="project" value="InterPro"/>
</dbReference>
<evidence type="ECO:0000313" key="5">
    <source>
        <dbReference type="EMBL" id="KAJ3119466.1"/>
    </source>
</evidence>
<dbReference type="PANTHER" id="PTHR43158">
    <property type="entry name" value="SKFA PEPTIDE EXPORT ATP-BINDING PROTEIN SKFE"/>
    <property type="match status" value="1"/>
</dbReference>
<feature type="compositionally biased region" description="Low complexity" evidence="3">
    <location>
        <begin position="39"/>
        <end position="57"/>
    </location>
</feature>
<organism evidence="5 6">
    <name type="scientific">Physocladia obscura</name>
    <dbReference type="NCBI Taxonomy" id="109957"/>
    <lineage>
        <taxon>Eukaryota</taxon>
        <taxon>Fungi</taxon>
        <taxon>Fungi incertae sedis</taxon>
        <taxon>Chytridiomycota</taxon>
        <taxon>Chytridiomycota incertae sedis</taxon>
        <taxon>Chytridiomycetes</taxon>
        <taxon>Chytridiales</taxon>
        <taxon>Chytriomycetaceae</taxon>
        <taxon>Physocladia</taxon>
    </lineage>
</organism>
<reference evidence="5" key="1">
    <citation type="submission" date="2020-05" db="EMBL/GenBank/DDBJ databases">
        <title>Phylogenomic resolution of chytrid fungi.</title>
        <authorList>
            <person name="Stajich J.E."/>
            <person name="Amses K."/>
            <person name="Simmons R."/>
            <person name="Seto K."/>
            <person name="Myers J."/>
            <person name="Bonds A."/>
            <person name="Quandt C.A."/>
            <person name="Barry K."/>
            <person name="Liu P."/>
            <person name="Grigoriev I."/>
            <person name="Longcore J.E."/>
            <person name="James T.Y."/>
        </authorList>
    </citation>
    <scope>NUCLEOTIDE SEQUENCE</scope>
    <source>
        <strain evidence="5">JEL0513</strain>
    </source>
</reference>
<evidence type="ECO:0000256" key="1">
    <source>
        <dbReference type="ARBA" id="ARBA00022741"/>
    </source>
</evidence>
<dbReference type="Proteomes" id="UP001211907">
    <property type="component" value="Unassembled WGS sequence"/>
</dbReference>
<dbReference type="SUPFAM" id="SSF52540">
    <property type="entry name" value="P-loop containing nucleoside triphosphate hydrolases"/>
    <property type="match status" value="1"/>
</dbReference>
<feature type="region of interest" description="Disordered" evidence="3">
    <location>
        <begin position="1"/>
        <end position="24"/>
    </location>
</feature>
<feature type="domain" description="Chromosome segregation in meiosis protein 3" evidence="4">
    <location>
        <begin position="123"/>
        <end position="203"/>
    </location>
</feature>
<evidence type="ECO:0000313" key="6">
    <source>
        <dbReference type="Proteomes" id="UP001211907"/>
    </source>
</evidence>
<evidence type="ECO:0000256" key="3">
    <source>
        <dbReference type="SAM" id="MobiDB-lite"/>
    </source>
</evidence>
<feature type="region of interest" description="Disordered" evidence="3">
    <location>
        <begin position="39"/>
        <end position="60"/>
    </location>
</feature>
<proteinExistence type="predicted"/>
<dbReference type="PANTHER" id="PTHR43158:SF2">
    <property type="entry name" value="SKFA PEPTIDE EXPORT ATP-BINDING PROTEIN SKFE"/>
    <property type="match status" value="1"/>
</dbReference>
<evidence type="ECO:0000259" key="4">
    <source>
        <dbReference type="Pfam" id="PF07962"/>
    </source>
</evidence>
<gene>
    <name evidence="5" type="primary">CAF16_1</name>
    <name evidence="5" type="ORF">HK100_000300</name>
</gene>